<accession>A0A7W2EG03</accession>
<dbReference type="Gene3D" id="2.40.160.60">
    <property type="entry name" value="Outer membrane protein transport protein (OMPP1/FadL/TodX)"/>
    <property type="match status" value="1"/>
</dbReference>
<keyword evidence="3" id="KW-1134">Transmembrane beta strand</keyword>
<keyword evidence="4" id="KW-0812">Transmembrane</keyword>
<evidence type="ECO:0000313" key="10">
    <source>
        <dbReference type="Proteomes" id="UP000566711"/>
    </source>
</evidence>
<dbReference type="GO" id="GO:0009279">
    <property type="term" value="C:cell outer membrane"/>
    <property type="evidence" value="ECO:0007669"/>
    <property type="project" value="UniProtKB-SubCell"/>
</dbReference>
<evidence type="ECO:0000256" key="5">
    <source>
        <dbReference type="ARBA" id="ARBA00022729"/>
    </source>
</evidence>
<keyword evidence="10" id="KW-1185">Reference proteome</keyword>
<sequence length="543" mass="58964">MAARTTSGPLRRLRRLVMASAVAAACAPAAHAALTENLTTNVTAMALGNAVTADPPGIGSVHFNPAGLARLEGDSETIHNWAASIRTSASFHQPAGFDVGGWTEDPLNGKSTGPVRQIMYVPGYGMPGWRLPGVAVPGLGMAWNKKGSPWTFATDSYMSQAMSLDRTTDVNDPGQYAGRQIQIQRLVYLSPSVGYKYSDTLRFGAAVPIAHAAFVVDTNMRFPNELLGVFGKLQQGWCPENGGNIIDTFGFGVCGGGKDGMVSPFKTAANMRLEMTAPVDPTLNLGVLWEPKPWFAFGAVYQGGSKTHYTGSYQFNTEPMLRNFVRGLNSSLLGPIAGAVLGFPSSIPAIQKGNMSATIPFPYHVQVGIKLRPVQMVQLNVDASYANWNEWNALTFQFDQSIKLLEVARLYGIPDSSKLTIPRGYKSLVNFGYGLQLFPHERVTLRFGYEPRKTSVPSDKVDLIAPLPNTKLLSAGLNLKLSKTMDLSLTGSYMKGKFSTPANTDCNMNCNTFLNIIYNPYAGLDVNADIHVRYFGFELTKRF</sequence>
<dbReference type="PANTHER" id="PTHR35093:SF8">
    <property type="entry name" value="OUTER MEMBRANE PROTEIN NMB0088-RELATED"/>
    <property type="match status" value="1"/>
</dbReference>
<comment type="subcellular location">
    <subcellularLocation>
        <location evidence="1">Cell outer membrane</location>
        <topology evidence="1">Multi-pass membrane protein</topology>
    </subcellularLocation>
</comment>
<gene>
    <name evidence="9" type="ORF">H3H36_07755</name>
</gene>
<reference evidence="9 10" key="1">
    <citation type="submission" date="2020-07" db="EMBL/GenBank/DDBJ databases">
        <title>Novel species isolated from subtropical streams in China.</title>
        <authorList>
            <person name="Lu H."/>
        </authorList>
    </citation>
    <scope>NUCLEOTIDE SEQUENCE [LARGE SCALE GENOMIC DNA]</scope>
    <source>
        <strain evidence="9 10">FT3S</strain>
    </source>
</reference>
<feature type="signal peptide" evidence="8">
    <location>
        <begin position="1"/>
        <end position="32"/>
    </location>
</feature>
<keyword evidence="7" id="KW-0998">Cell outer membrane</keyword>
<organism evidence="9 10">
    <name type="scientific">Rugamonas fusca</name>
    <dbReference type="NCBI Taxonomy" id="2758568"/>
    <lineage>
        <taxon>Bacteria</taxon>
        <taxon>Pseudomonadati</taxon>
        <taxon>Pseudomonadota</taxon>
        <taxon>Betaproteobacteria</taxon>
        <taxon>Burkholderiales</taxon>
        <taxon>Oxalobacteraceae</taxon>
        <taxon>Telluria group</taxon>
        <taxon>Rugamonas</taxon>
    </lineage>
</organism>
<dbReference type="PANTHER" id="PTHR35093">
    <property type="entry name" value="OUTER MEMBRANE PROTEIN NMB0088-RELATED"/>
    <property type="match status" value="1"/>
</dbReference>
<dbReference type="AlphaFoldDB" id="A0A7W2EG03"/>
<name>A0A7W2EG03_9BURK</name>
<evidence type="ECO:0000256" key="7">
    <source>
        <dbReference type="ARBA" id="ARBA00023237"/>
    </source>
</evidence>
<dbReference type="EMBL" id="JACEZS010000005">
    <property type="protein sequence ID" value="MBA5605250.1"/>
    <property type="molecule type" value="Genomic_DNA"/>
</dbReference>
<feature type="chain" id="PRO_5030628656" evidence="8">
    <location>
        <begin position="33"/>
        <end position="543"/>
    </location>
</feature>
<keyword evidence="6" id="KW-0472">Membrane</keyword>
<evidence type="ECO:0000256" key="2">
    <source>
        <dbReference type="ARBA" id="ARBA00008163"/>
    </source>
</evidence>
<evidence type="ECO:0000256" key="3">
    <source>
        <dbReference type="ARBA" id="ARBA00022452"/>
    </source>
</evidence>
<dbReference type="SUPFAM" id="SSF56935">
    <property type="entry name" value="Porins"/>
    <property type="match status" value="1"/>
</dbReference>
<keyword evidence="5 8" id="KW-0732">Signal</keyword>
<dbReference type="InterPro" id="IPR005017">
    <property type="entry name" value="OMPP1/FadL/TodX"/>
</dbReference>
<evidence type="ECO:0000256" key="6">
    <source>
        <dbReference type="ARBA" id="ARBA00023136"/>
    </source>
</evidence>
<comment type="caution">
    <text evidence="9">The sequence shown here is derived from an EMBL/GenBank/DDBJ whole genome shotgun (WGS) entry which is preliminary data.</text>
</comment>
<dbReference type="Pfam" id="PF03349">
    <property type="entry name" value="Toluene_X"/>
    <property type="match status" value="1"/>
</dbReference>
<dbReference type="Proteomes" id="UP000566711">
    <property type="component" value="Unassembled WGS sequence"/>
</dbReference>
<comment type="similarity">
    <text evidence="2">Belongs to the OmpP1/FadL family.</text>
</comment>
<protein>
    <submittedName>
        <fullName evidence="9">Outer membrane protein transport protein</fullName>
    </submittedName>
</protein>
<evidence type="ECO:0000256" key="1">
    <source>
        <dbReference type="ARBA" id="ARBA00004571"/>
    </source>
</evidence>
<evidence type="ECO:0000256" key="8">
    <source>
        <dbReference type="SAM" id="SignalP"/>
    </source>
</evidence>
<proteinExistence type="inferred from homology"/>
<dbReference type="GO" id="GO:0015483">
    <property type="term" value="F:long-chain fatty acid transporting porin activity"/>
    <property type="evidence" value="ECO:0007669"/>
    <property type="project" value="TreeGrafter"/>
</dbReference>
<evidence type="ECO:0000313" key="9">
    <source>
        <dbReference type="EMBL" id="MBA5605250.1"/>
    </source>
</evidence>
<dbReference type="PROSITE" id="PS51257">
    <property type="entry name" value="PROKAR_LIPOPROTEIN"/>
    <property type="match status" value="1"/>
</dbReference>
<evidence type="ECO:0000256" key="4">
    <source>
        <dbReference type="ARBA" id="ARBA00022692"/>
    </source>
</evidence>